<comment type="caution">
    <text evidence="1">The sequence shown here is derived from an EMBL/GenBank/DDBJ whole genome shotgun (WGS) entry which is preliminary data.</text>
</comment>
<dbReference type="AlphaFoldDB" id="A0A2S8G2E4"/>
<dbReference type="EMBL" id="PUIB01000011">
    <property type="protein sequence ID" value="PQO38618.1"/>
    <property type="molecule type" value="Genomic_DNA"/>
</dbReference>
<dbReference type="Proteomes" id="UP000239388">
    <property type="component" value="Unassembled WGS sequence"/>
</dbReference>
<proteinExistence type="predicted"/>
<dbReference type="RefSeq" id="WP_105354150.1">
    <property type="nucleotide sequence ID" value="NZ_PUIB01000011.1"/>
</dbReference>
<dbReference type="OrthoDB" id="260432at2"/>
<sequence length="213" mass="23295">MPEDDDDQLLQQWYDEKSRMMESLLGPEHGMVMHAMIPYAVGGGLDLFYYPGGIAGTAIATKELSELPGEGSENDVFACYELAMFTRRTLSMDDALDPSTPFGKVHENINLVLNVLAPYSAEAVLNPGNTCSFPEEMEQVGGKCFVLDRYGDSIGEELEAKGDGIASFGLMVVIEILPAEMDYALEEGGIALLEKLKQAGHYPYSDLDREPVV</sequence>
<protein>
    <submittedName>
        <fullName evidence="1">Uncharacterized protein</fullName>
    </submittedName>
</protein>
<gene>
    <name evidence="1" type="ORF">C5Y98_11275</name>
</gene>
<organism evidence="1 2">
    <name type="scientific">Blastopirellula marina</name>
    <dbReference type="NCBI Taxonomy" id="124"/>
    <lineage>
        <taxon>Bacteria</taxon>
        <taxon>Pseudomonadati</taxon>
        <taxon>Planctomycetota</taxon>
        <taxon>Planctomycetia</taxon>
        <taxon>Pirellulales</taxon>
        <taxon>Pirellulaceae</taxon>
        <taxon>Blastopirellula</taxon>
    </lineage>
</organism>
<accession>A0A2S8G2E4</accession>
<evidence type="ECO:0000313" key="2">
    <source>
        <dbReference type="Proteomes" id="UP000239388"/>
    </source>
</evidence>
<name>A0A2S8G2E4_9BACT</name>
<reference evidence="1 2" key="1">
    <citation type="submission" date="2018-02" db="EMBL/GenBank/DDBJ databases">
        <title>Comparative genomes isolates from brazilian mangrove.</title>
        <authorList>
            <person name="Araujo J.E."/>
            <person name="Taketani R.G."/>
            <person name="Silva M.C.P."/>
            <person name="Loureco M.V."/>
            <person name="Andreote F.D."/>
        </authorList>
    </citation>
    <scope>NUCLEOTIDE SEQUENCE [LARGE SCALE GENOMIC DNA]</scope>
    <source>
        <strain evidence="1 2">NAP PRIS-MGV</strain>
    </source>
</reference>
<evidence type="ECO:0000313" key="1">
    <source>
        <dbReference type="EMBL" id="PQO38618.1"/>
    </source>
</evidence>